<accession>M8A691</accession>
<dbReference type="Pfam" id="PF24638">
    <property type="entry name" value="KH_DEAH11_1st"/>
    <property type="match status" value="1"/>
</dbReference>
<protein>
    <recommendedName>
        <fullName evidence="1">DEAH11/12 type I KH-domain domain-containing protein</fullName>
    </recommendedName>
</protein>
<dbReference type="InterPro" id="IPR056246">
    <property type="entry name" value="KH_DEAH11/12_1st"/>
</dbReference>
<proteinExistence type="predicted"/>
<dbReference type="AlphaFoldDB" id="M8A691"/>
<feature type="domain" description="DEAH11/12 type I KH-domain" evidence="1">
    <location>
        <begin position="80"/>
        <end position="123"/>
    </location>
</feature>
<evidence type="ECO:0000259" key="1">
    <source>
        <dbReference type="Pfam" id="PF24638"/>
    </source>
</evidence>
<name>M8A691_TRIUA</name>
<sequence>MAPTKTTQPVREKCVGGTFFSEKRTMCYFCSDVIHFQESPQEFVGRYTSLNMYVCDHLQDCNQDCKKLKLISTGEFEDVTSFPFHAGVSYNFEKTDNGIFRLKLTANAKKIIADLRRPLEILMKGNTINHPDLTISAVQLLLAHDGVLIQLVILKERLENLYCTRRTPASRAAAAARG</sequence>
<dbReference type="OMA" id="ENLYCTR"/>
<evidence type="ECO:0000313" key="2">
    <source>
        <dbReference type="EMBL" id="EMS60220.1"/>
    </source>
</evidence>
<organism evidence="2">
    <name type="scientific">Triticum urartu</name>
    <name type="common">Red wild einkorn</name>
    <name type="synonym">Crithodium urartu</name>
    <dbReference type="NCBI Taxonomy" id="4572"/>
    <lineage>
        <taxon>Eukaryota</taxon>
        <taxon>Viridiplantae</taxon>
        <taxon>Streptophyta</taxon>
        <taxon>Embryophyta</taxon>
        <taxon>Tracheophyta</taxon>
        <taxon>Spermatophyta</taxon>
        <taxon>Magnoliopsida</taxon>
        <taxon>Liliopsida</taxon>
        <taxon>Poales</taxon>
        <taxon>Poaceae</taxon>
        <taxon>BOP clade</taxon>
        <taxon>Pooideae</taxon>
        <taxon>Triticodae</taxon>
        <taxon>Triticeae</taxon>
        <taxon>Triticinae</taxon>
        <taxon>Triticum</taxon>
    </lineage>
</organism>
<dbReference type="EMBL" id="KD112523">
    <property type="protein sequence ID" value="EMS60220.1"/>
    <property type="molecule type" value="Genomic_DNA"/>
</dbReference>
<gene>
    <name evidence="2" type="ORF">TRIUR3_23378</name>
</gene>
<reference evidence="2" key="1">
    <citation type="journal article" date="2013" name="Nature">
        <title>Draft genome of the wheat A-genome progenitor Triticum urartu.</title>
        <authorList>
            <person name="Ling H.Q."/>
            <person name="Zhao S."/>
            <person name="Liu D."/>
            <person name="Wang J."/>
            <person name="Sun H."/>
            <person name="Zhang C."/>
            <person name="Fan H."/>
            <person name="Li D."/>
            <person name="Dong L."/>
            <person name="Tao Y."/>
            <person name="Gao C."/>
            <person name="Wu H."/>
            <person name="Li Y."/>
            <person name="Cui Y."/>
            <person name="Guo X."/>
            <person name="Zheng S."/>
            <person name="Wang B."/>
            <person name="Yu K."/>
            <person name="Liang Q."/>
            <person name="Yang W."/>
            <person name="Lou X."/>
            <person name="Chen J."/>
            <person name="Feng M."/>
            <person name="Jian J."/>
            <person name="Zhang X."/>
            <person name="Luo G."/>
            <person name="Jiang Y."/>
            <person name="Liu J."/>
            <person name="Wang Z."/>
            <person name="Sha Y."/>
            <person name="Zhang B."/>
            <person name="Wu H."/>
            <person name="Tang D."/>
            <person name="Shen Q."/>
            <person name="Xue P."/>
            <person name="Zou S."/>
            <person name="Wang X."/>
            <person name="Liu X."/>
            <person name="Wang F."/>
            <person name="Yang Y."/>
            <person name="An X."/>
            <person name="Dong Z."/>
            <person name="Zhang K."/>
            <person name="Zhang X."/>
            <person name="Luo M.C."/>
            <person name="Dvorak J."/>
            <person name="Tong Y."/>
            <person name="Wang J."/>
            <person name="Yang H."/>
            <person name="Li Z."/>
            <person name="Wang D."/>
            <person name="Zhang A."/>
            <person name="Wang J."/>
        </authorList>
    </citation>
    <scope>NUCLEOTIDE SEQUENCE</scope>
</reference>
<dbReference type="STRING" id="4572.M8A691"/>